<dbReference type="AlphaFoldDB" id="T1IV58"/>
<dbReference type="STRING" id="126957.T1IV58"/>
<evidence type="ECO:0000259" key="6">
    <source>
        <dbReference type="Pfam" id="PF19038"/>
    </source>
</evidence>
<dbReference type="PRINTS" id="PR01546">
    <property type="entry name" value="YEAST73DUF"/>
</dbReference>
<evidence type="ECO:0000259" key="4">
    <source>
        <dbReference type="Pfam" id="PF19036"/>
    </source>
</evidence>
<reference evidence="8" key="1">
    <citation type="submission" date="2011-05" db="EMBL/GenBank/DDBJ databases">
        <authorList>
            <person name="Richards S.R."/>
            <person name="Qu J."/>
            <person name="Jiang H."/>
            <person name="Jhangiani S.N."/>
            <person name="Agravi P."/>
            <person name="Goodspeed R."/>
            <person name="Gross S."/>
            <person name="Mandapat C."/>
            <person name="Jackson L."/>
            <person name="Mathew T."/>
            <person name="Pu L."/>
            <person name="Thornton R."/>
            <person name="Saada N."/>
            <person name="Wilczek-Boney K.B."/>
            <person name="Lee S."/>
            <person name="Kovar C."/>
            <person name="Wu Y."/>
            <person name="Scherer S.E."/>
            <person name="Worley K.C."/>
            <person name="Muzny D.M."/>
            <person name="Gibbs R."/>
        </authorList>
    </citation>
    <scope>NUCLEOTIDE SEQUENCE</scope>
    <source>
        <strain evidence="8">Brora</strain>
    </source>
</reference>
<evidence type="ECO:0000259" key="5">
    <source>
        <dbReference type="Pfam" id="PF19037"/>
    </source>
</evidence>
<comment type="similarity">
    <text evidence="1 2">Belongs to the MON1/SAND family.</text>
</comment>
<dbReference type="Pfam" id="PF19038">
    <property type="entry name" value="Fuz_longin_3"/>
    <property type="match status" value="1"/>
</dbReference>
<keyword evidence="8" id="KW-1185">Reference proteome</keyword>
<feature type="domain" description="FUZ/MON1/HPS1 third Longin" evidence="6">
    <location>
        <begin position="413"/>
        <end position="513"/>
    </location>
</feature>
<dbReference type="PhylomeDB" id="T1IV58"/>
<dbReference type="Proteomes" id="UP000014500">
    <property type="component" value="Unassembled WGS sequence"/>
</dbReference>
<dbReference type="EnsemblMetazoa" id="SMAR005049-RA">
    <property type="protein sequence ID" value="SMAR005049-PA"/>
    <property type="gene ID" value="SMAR005049"/>
</dbReference>
<feature type="compositionally biased region" description="Polar residues" evidence="3">
    <location>
        <begin position="44"/>
        <end position="59"/>
    </location>
</feature>
<proteinExistence type="inferred from homology"/>
<feature type="domain" description="FUZ/MON1/HPS1 first Longin" evidence="4">
    <location>
        <begin position="123"/>
        <end position="244"/>
    </location>
</feature>
<evidence type="ECO:0000313" key="8">
    <source>
        <dbReference type="Proteomes" id="UP000014500"/>
    </source>
</evidence>
<comment type="function">
    <text evidence="2">Plays an important role in membrane trafficking through the secretory apparatus.</text>
</comment>
<dbReference type="InterPro" id="IPR043972">
    <property type="entry name" value="FUZ/MON1/HPS1_longin_1"/>
</dbReference>
<organism evidence="7 8">
    <name type="scientific">Strigamia maritima</name>
    <name type="common">European centipede</name>
    <name type="synonym">Geophilus maritimus</name>
    <dbReference type="NCBI Taxonomy" id="126957"/>
    <lineage>
        <taxon>Eukaryota</taxon>
        <taxon>Metazoa</taxon>
        <taxon>Ecdysozoa</taxon>
        <taxon>Arthropoda</taxon>
        <taxon>Myriapoda</taxon>
        <taxon>Chilopoda</taxon>
        <taxon>Pleurostigmophora</taxon>
        <taxon>Geophilomorpha</taxon>
        <taxon>Linotaeniidae</taxon>
        <taxon>Strigamia</taxon>
    </lineage>
</organism>
<dbReference type="eggNOG" id="KOG0997">
    <property type="taxonomic scope" value="Eukaryota"/>
</dbReference>
<sequence length="524" mass="60181">MDDVSEIAAVEGDVPQDFEPGKSRHCMLVTTNSYDEIQEELETEQTPQNNERRSSTGSTAKELENISAGGDHSEETKLEETETQLCDLSVVTNFPECDESRETLNSDDDFEYIQSSEWRHKKKHIFILSEAGKPIYSHHGKEDKLVTLMGVIQALISHIQNNNDTLRSIISGKHKFVFLQRGPIILVAVSKGHESIPQLMMHLTYLYNQILCLLTHKTICHIFENRRNYDLRRLLSGVEKFLDNMLFLMAHEPSFLLGAVRCLPMESNIRENVSQIIVSSCSKNKDLVFAFLVAKNQLITLVRMKKYFIHPADLHVLFNLVNASESFKTAESWMPICLPKFDSNGFLHGHVSYIDDKSEVCLLLLSVDRDAFFQLSESKTKIVEKLKKQNILKAITESVNNDKYEIGQVGIADLRHFIYKSKSTAQYTSPELETPYVTQKEQERLFGLYLYLHQRIHSASRPLKMLFYVGEKETMLGWVTTGFELYTTFEPLVTKLVAINAVNKLLRWIKKEEEKLFILIPSVF</sequence>
<dbReference type="EMBL" id="JH431575">
    <property type="status" value="NOT_ANNOTATED_CDS"/>
    <property type="molecule type" value="Genomic_DNA"/>
</dbReference>
<dbReference type="PANTHER" id="PTHR13027">
    <property type="entry name" value="SAND PROTEIN-RELATED"/>
    <property type="match status" value="1"/>
</dbReference>
<feature type="domain" description="FUZ/MON1/HPS1 second Longin" evidence="5">
    <location>
        <begin position="285"/>
        <end position="383"/>
    </location>
</feature>
<accession>T1IV58</accession>
<evidence type="ECO:0000256" key="3">
    <source>
        <dbReference type="SAM" id="MobiDB-lite"/>
    </source>
</evidence>
<evidence type="ECO:0000256" key="1">
    <source>
        <dbReference type="ARBA" id="ARBA00008968"/>
    </source>
</evidence>
<dbReference type="InterPro" id="IPR004353">
    <property type="entry name" value="Mon1"/>
</dbReference>
<dbReference type="GO" id="GO:0016192">
    <property type="term" value="P:vesicle-mediated transport"/>
    <property type="evidence" value="ECO:0007669"/>
    <property type="project" value="InterPro"/>
</dbReference>
<dbReference type="Pfam" id="PF19036">
    <property type="entry name" value="Fuz_longin_1"/>
    <property type="match status" value="1"/>
</dbReference>
<dbReference type="HOGENOM" id="CLU_014574_1_0_1"/>
<dbReference type="InterPro" id="IPR043971">
    <property type="entry name" value="FUZ/MON1/HPS1_longin_2"/>
</dbReference>
<dbReference type="PANTHER" id="PTHR13027:SF7">
    <property type="entry name" value="VACUOLAR FUSION PROTEIN MON1 HOMOLOG"/>
    <property type="match status" value="1"/>
</dbReference>
<feature type="region of interest" description="Disordered" evidence="3">
    <location>
        <begin position="1"/>
        <end position="79"/>
    </location>
</feature>
<evidence type="ECO:0000256" key="2">
    <source>
        <dbReference type="RuleBase" id="RU367048"/>
    </source>
</evidence>
<dbReference type="Pfam" id="PF19037">
    <property type="entry name" value="Fuz_longin_2"/>
    <property type="match status" value="1"/>
</dbReference>
<dbReference type="GO" id="GO:0035658">
    <property type="term" value="C:Mon1-Ccz1 complex"/>
    <property type="evidence" value="ECO:0007669"/>
    <property type="project" value="TreeGrafter"/>
</dbReference>
<dbReference type="GO" id="GO:0006623">
    <property type="term" value="P:protein targeting to vacuole"/>
    <property type="evidence" value="ECO:0007669"/>
    <property type="project" value="UniProtKB-UniRule"/>
</dbReference>
<evidence type="ECO:0000313" key="7">
    <source>
        <dbReference type="EnsemblMetazoa" id="SMAR005049-PA"/>
    </source>
</evidence>
<dbReference type="InterPro" id="IPR043970">
    <property type="entry name" value="FUZ/MON1/HPS1_longin_3"/>
</dbReference>
<name>T1IV58_STRMM</name>
<protein>
    <recommendedName>
        <fullName evidence="2">Vacuolar fusion protein MON1 homolog</fullName>
    </recommendedName>
</protein>
<dbReference type="OMA" id="AYTCVPL"/>
<reference evidence="7" key="2">
    <citation type="submission" date="2015-02" db="UniProtKB">
        <authorList>
            <consortium name="EnsemblMetazoa"/>
        </authorList>
    </citation>
    <scope>IDENTIFICATION</scope>
</reference>